<evidence type="ECO:0000256" key="9">
    <source>
        <dbReference type="ARBA" id="ARBA00023286"/>
    </source>
</evidence>
<feature type="signal peptide" evidence="11">
    <location>
        <begin position="1"/>
        <end position="23"/>
    </location>
</feature>
<dbReference type="SUPFAM" id="SSF53850">
    <property type="entry name" value="Periplasmic binding protein-like II"/>
    <property type="match status" value="1"/>
</dbReference>
<evidence type="ECO:0000256" key="2">
    <source>
        <dbReference type="ARBA" id="ARBA00022448"/>
    </source>
</evidence>
<evidence type="ECO:0000313" key="14">
    <source>
        <dbReference type="Proteomes" id="UP000001593"/>
    </source>
</evidence>
<comment type="subcellular location">
    <subcellularLocation>
        <location evidence="1">Membrane</location>
        <topology evidence="1">Multi-pass membrane protein</topology>
    </subcellularLocation>
</comment>
<dbReference type="InterPro" id="IPR028082">
    <property type="entry name" value="Peripla_BP_I"/>
</dbReference>
<dbReference type="EMBL" id="DS469814">
    <property type="protein sequence ID" value="EDO32625.1"/>
    <property type="molecule type" value="Genomic_DNA"/>
</dbReference>
<dbReference type="Pfam" id="PF01094">
    <property type="entry name" value="ANF_receptor"/>
    <property type="match status" value="3"/>
</dbReference>
<evidence type="ECO:0000256" key="10">
    <source>
        <dbReference type="ARBA" id="ARBA00023303"/>
    </source>
</evidence>
<organism evidence="13 14">
    <name type="scientific">Nematostella vectensis</name>
    <name type="common">Starlet sea anemone</name>
    <dbReference type="NCBI Taxonomy" id="45351"/>
    <lineage>
        <taxon>Eukaryota</taxon>
        <taxon>Metazoa</taxon>
        <taxon>Cnidaria</taxon>
        <taxon>Anthozoa</taxon>
        <taxon>Hexacorallia</taxon>
        <taxon>Actiniaria</taxon>
        <taxon>Edwardsiidae</taxon>
        <taxon>Nematostella</taxon>
    </lineage>
</organism>
<evidence type="ECO:0000313" key="13">
    <source>
        <dbReference type="EMBL" id="EDO32625.1"/>
    </source>
</evidence>
<evidence type="ECO:0000256" key="7">
    <source>
        <dbReference type="ARBA" id="ARBA00023170"/>
    </source>
</evidence>
<evidence type="ECO:0000256" key="11">
    <source>
        <dbReference type="SAM" id="SignalP"/>
    </source>
</evidence>
<feature type="domain" description="Ionotropic glutamate receptor L-glutamate and glycine-binding" evidence="12">
    <location>
        <begin position="638"/>
        <end position="698"/>
    </location>
</feature>
<evidence type="ECO:0000259" key="12">
    <source>
        <dbReference type="SMART" id="SM00918"/>
    </source>
</evidence>
<keyword evidence="10" id="KW-0407">Ion channel</keyword>
<feature type="chain" id="PRO_5002715311" description="Ionotropic glutamate receptor L-glutamate and glycine-binding domain-containing protein" evidence="11">
    <location>
        <begin position="24"/>
        <end position="704"/>
    </location>
</feature>
<dbReference type="Gene3D" id="3.40.50.2300">
    <property type="match status" value="3"/>
</dbReference>
<evidence type="ECO:0000256" key="5">
    <source>
        <dbReference type="ARBA" id="ARBA00023065"/>
    </source>
</evidence>
<dbReference type="InParanoid" id="A7SUL0"/>
<dbReference type="GO" id="GO:0016020">
    <property type="term" value="C:membrane"/>
    <property type="evidence" value="ECO:0007669"/>
    <property type="project" value="UniProtKB-SubCell"/>
</dbReference>
<dbReference type="InterPro" id="IPR001828">
    <property type="entry name" value="ANF_lig-bd_rcpt"/>
</dbReference>
<evidence type="ECO:0000256" key="1">
    <source>
        <dbReference type="ARBA" id="ARBA00004141"/>
    </source>
</evidence>
<dbReference type="SUPFAM" id="SSF53822">
    <property type="entry name" value="Periplasmic binding protein-like I"/>
    <property type="match status" value="2"/>
</dbReference>
<keyword evidence="8" id="KW-0325">Glycoprotein</keyword>
<keyword evidence="3" id="KW-0812">Transmembrane</keyword>
<dbReference type="Pfam" id="PF10613">
    <property type="entry name" value="Lig_chan-Glu_bd"/>
    <property type="match status" value="1"/>
</dbReference>
<evidence type="ECO:0000256" key="4">
    <source>
        <dbReference type="ARBA" id="ARBA00022989"/>
    </source>
</evidence>
<keyword evidence="4" id="KW-1133">Transmembrane helix</keyword>
<dbReference type="Proteomes" id="UP000001593">
    <property type="component" value="Unassembled WGS sequence"/>
</dbReference>
<dbReference type="GO" id="GO:0015276">
    <property type="term" value="F:ligand-gated monoatomic ion channel activity"/>
    <property type="evidence" value="ECO:0007669"/>
    <property type="project" value="InterPro"/>
</dbReference>
<dbReference type="HOGENOM" id="CLU_391968_0_0_1"/>
<dbReference type="PhylomeDB" id="A7SUL0"/>
<keyword evidence="2" id="KW-0813">Transport</keyword>
<name>A7SUL0_NEMVE</name>
<keyword evidence="11" id="KW-0732">Signal</keyword>
<keyword evidence="7" id="KW-0675">Receptor</keyword>
<protein>
    <recommendedName>
        <fullName evidence="12">Ionotropic glutamate receptor L-glutamate and glycine-binding domain-containing protein</fullName>
    </recommendedName>
</protein>
<keyword evidence="14" id="KW-1185">Reference proteome</keyword>
<keyword evidence="9" id="KW-1071">Ligand-gated ion channel</keyword>
<evidence type="ECO:0000256" key="3">
    <source>
        <dbReference type="ARBA" id="ARBA00022692"/>
    </source>
</evidence>
<dbReference type="SMART" id="SM00918">
    <property type="entry name" value="Lig_chan-Glu_bd"/>
    <property type="match status" value="1"/>
</dbReference>
<reference evidence="13 14" key="1">
    <citation type="journal article" date="2007" name="Science">
        <title>Sea anemone genome reveals ancestral eumetazoan gene repertoire and genomic organization.</title>
        <authorList>
            <person name="Putnam N.H."/>
            <person name="Srivastava M."/>
            <person name="Hellsten U."/>
            <person name="Dirks B."/>
            <person name="Chapman J."/>
            <person name="Salamov A."/>
            <person name="Terry A."/>
            <person name="Shapiro H."/>
            <person name="Lindquist E."/>
            <person name="Kapitonov V.V."/>
            <person name="Jurka J."/>
            <person name="Genikhovich G."/>
            <person name="Grigoriev I.V."/>
            <person name="Lucas S.M."/>
            <person name="Steele R.E."/>
            <person name="Finnerty J.R."/>
            <person name="Technau U."/>
            <person name="Martindale M.Q."/>
            <person name="Rokhsar D.S."/>
        </authorList>
    </citation>
    <scope>NUCLEOTIDE SEQUENCE [LARGE SCALE GENOMIC DNA]</scope>
    <source>
        <strain evidence="14">CH2 X CH6</strain>
    </source>
</reference>
<sequence>MVKSKSLAILFYHICAHGWLSYAAVPPTAYIAFFSEEKDQQSRAAVQSAINQVNSDTGLLASTTLRLVEGTENTTSLAYAANLTSHGALAILTDSQPSPSLDLLSAMLAVPLVTTQPIAANSTLSKRGISLAPSCDDVLKAIADIVKHYKWSSLLVLSDVRWSEQARRLHSLLPSDIEKADVNIVLDYPGKLYEETKSVLNKLNNKLVEAIILLCDAKYVSVVMDGVHSPSSRVVERSHNWILADMIRHLMDVLQRPFNYQSIQCSKCYLLPIAAIMVKSKSLAILFYHICAHGWLSYAAVPPTAYIAFFSEEKDQQSRAAVQSAINQVNSDTGLLASTTLRLVEGTENTTSLAYAANLTSHGALAILTDSQPSPSLDLLSAMLAVPMVTTQPIAANSTLSKRGISLAPSRDDVLKAIADIVKHYKWSSLLVLSDALDWLRSVVIEDGGELIDYLISRQTDTFFISLQLPSFNMVVEKSQIVVGLTPSISANQHTTRLTSDLSTNETTTKNSSYFLYDSVLTFAHALDDVIKSGRWVSYSPVHNVEKSKNAITVLDTMKKIKVVGTTGQIHFSSEGERGGEMLDVMNLRSSRFIKVGTWNSTRLVSGSLEPDTNQDHVVIPLQYLNRKLKVVLVEDPPFVFSEVKDGTRHYTGYSIDLITKIAELLSFKFYIVESPDGKYGGRNPDGSFNGIVVELQRQAVQVE</sequence>
<keyword evidence="5" id="KW-0406">Ion transport</keyword>
<evidence type="ECO:0000256" key="8">
    <source>
        <dbReference type="ARBA" id="ARBA00023180"/>
    </source>
</evidence>
<dbReference type="eggNOG" id="KOG1052">
    <property type="taxonomic scope" value="Eukaryota"/>
</dbReference>
<gene>
    <name evidence="13" type="ORF">NEMVEDRAFT_v1g217727</name>
</gene>
<proteinExistence type="predicted"/>
<keyword evidence="6" id="KW-0472">Membrane</keyword>
<dbReference type="AlphaFoldDB" id="A7SUL0"/>
<dbReference type="InterPro" id="IPR050726">
    <property type="entry name" value="mGluR"/>
</dbReference>
<dbReference type="Gene3D" id="3.40.190.10">
    <property type="entry name" value="Periplasmic binding protein-like II"/>
    <property type="match status" value="1"/>
</dbReference>
<dbReference type="InterPro" id="IPR019594">
    <property type="entry name" value="Glu/Gly-bd"/>
</dbReference>
<evidence type="ECO:0000256" key="6">
    <source>
        <dbReference type="ARBA" id="ARBA00023136"/>
    </source>
</evidence>
<accession>A7SUL0</accession>
<dbReference type="PANTHER" id="PTHR24060">
    <property type="entry name" value="METABOTROPIC GLUTAMATE RECEPTOR"/>
    <property type="match status" value="1"/>
</dbReference>